<reference evidence="2 3" key="1">
    <citation type="submission" date="2021-03" db="EMBL/GenBank/DDBJ databases">
        <title>Sequencing the genomes of 1000 actinobacteria strains.</title>
        <authorList>
            <person name="Klenk H.-P."/>
        </authorList>
    </citation>
    <scope>NUCLEOTIDE SEQUENCE [LARGE SCALE GENOMIC DNA]</scope>
    <source>
        <strain evidence="2 3">DSM 46670</strain>
    </source>
</reference>
<name>A0ABS4TGM4_9PSEU</name>
<keyword evidence="3" id="KW-1185">Reference proteome</keyword>
<dbReference type="SUPFAM" id="SSF46785">
    <property type="entry name" value="Winged helix' DNA-binding domain"/>
    <property type="match status" value="1"/>
</dbReference>
<organism evidence="2 3">
    <name type="scientific">Kibdelosporangium banguiense</name>
    <dbReference type="NCBI Taxonomy" id="1365924"/>
    <lineage>
        <taxon>Bacteria</taxon>
        <taxon>Bacillati</taxon>
        <taxon>Actinomycetota</taxon>
        <taxon>Actinomycetes</taxon>
        <taxon>Pseudonocardiales</taxon>
        <taxon>Pseudonocardiaceae</taxon>
        <taxon>Kibdelosporangium</taxon>
    </lineage>
</organism>
<dbReference type="Proteomes" id="UP001519332">
    <property type="component" value="Unassembled WGS sequence"/>
</dbReference>
<evidence type="ECO:0000259" key="1">
    <source>
        <dbReference type="Pfam" id="PF03551"/>
    </source>
</evidence>
<dbReference type="EMBL" id="JAGINW010000001">
    <property type="protein sequence ID" value="MBP2323124.1"/>
    <property type="molecule type" value="Genomic_DNA"/>
</dbReference>
<dbReference type="InterPro" id="IPR052509">
    <property type="entry name" value="Metal_resp_DNA-bind_regulator"/>
</dbReference>
<evidence type="ECO:0000313" key="2">
    <source>
        <dbReference type="EMBL" id="MBP2323124.1"/>
    </source>
</evidence>
<gene>
    <name evidence="2" type="ORF">JOF56_003509</name>
</gene>
<dbReference type="PANTHER" id="PTHR33169">
    <property type="entry name" value="PADR-FAMILY TRANSCRIPTIONAL REGULATOR"/>
    <property type="match status" value="1"/>
</dbReference>
<dbReference type="PANTHER" id="PTHR33169:SF14">
    <property type="entry name" value="TRANSCRIPTIONAL REGULATOR RV3488"/>
    <property type="match status" value="1"/>
</dbReference>
<evidence type="ECO:0000313" key="3">
    <source>
        <dbReference type="Proteomes" id="UP001519332"/>
    </source>
</evidence>
<dbReference type="Pfam" id="PF03551">
    <property type="entry name" value="PadR"/>
    <property type="match status" value="1"/>
</dbReference>
<protein>
    <submittedName>
        <fullName evidence="2">DNA-binding PadR family transcriptional regulator</fullName>
    </submittedName>
</protein>
<keyword evidence="2" id="KW-0238">DNA-binding</keyword>
<dbReference type="InterPro" id="IPR005149">
    <property type="entry name" value="Tscrpt_reg_PadR_N"/>
</dbReference>
<feature type="domain" description="Transcription regulator PadR N-terminal" evidence="1">
    <location>
        <begin position="14"/>
        <end position="86"/>
    </location>
</feature>
<sequence length="109" mass="11815">MGPQELKGHLDGLILAMLEAGPLHGYAVITALREHSSGALELPAGTIYPVLHRLERRGLIAGTWSEGAGRKRRIYALTTTGRKDLAAQRDNWNTFSRLISRVLTAGGTP</sequence>
<dbReference type="Gene3D" id="1.10.10.10">
    <property type="entry name" value="Winged helix-like DNA-binding domain superfamily/Winged helix DNA-binding domain"/>
    <property type="match status" value="1"/>
</dbReference>
<dbReference type="GO" id="GO:0003677">
    <property type="term" value="F:DNA binding"/>
    <property type="evidence" value="ECO:0007669"/>
    <property type="project" value="UniProtKB-KW"/>
</dbReference>
<dbReference type="RefSeq" id="WP_307855139.1">
    <property type="nucleotide sequence ID" value="NZ_JAGINW010000001.1"/>
</dbReference>
<proteinExistence type="predicted"/>
<dbReference type="InterPro" id="IPR036388">
    <property type="entry name" value="WH-like_DNA-bd_sf"/>
</dbReference>
<comment type="caution">
    <text evidence="2">The sequence shown here is derived from an EMBL/GenBank/DDBJ whole genome shotgun (WGS) entry which is preliminary data.</text>
</comment>
<accession>A0ABS4TGM4</accession>
<dbReference type="InterPro" id="IPR036390">
    <property type="entry name" value="WH_DNA-bd_sf"/>
</dbReference>